<name>A0A921QGS3_SORBI</name>
<sequence>MGRSVVNYHCFTQQNPRQHKQKRTHRTRFQPTRQKSFVPVRKRQETLREPTTRHGPNPKPQPIHRRGEPGNRAMAAAAVVRTEEQEVPNQRVILNRHVMGFPSEDDMELVAGAAHLAVPPGSAAAVLKNLHISCDFPMSSIFSLCGE</sequence>
<accession>A0A921QGS3</accession>
<proteinExistence type="predicted"/>
<comment type="caution">
    <text evidence="2">The sequence shown here is derived from an EMBL/GenBank/DDBJ whole genome shotgun (WGS) entry which is preliminary data.</text>
</comment>
<gene>
    <name evidence="2" type="ORF">BDA96_08G084100</name>
</gene>
<dbReference type="AlphaFoldDB" id="A0A921QGS3"/>
<dbReference type="SUPFAM" id="SSF50129">
    <property type="entry name" value="GroES-like"/>
    <property type="match status" value="1"/>
</dbReference>
<evidence type="ECO:0000313" key="3">
    <source>
        <dbReference type="Proteomes" id="UP000807115"/>
    </source>
</evidence>
<feature type="compositionally biased region" description="Basic and acidic residues" evidence="1">
    <location>
        <begin position="42"/>
        <end position="52"/>
    </location>
</feature>
<evidence type="ECO:0000256" key="1">
    <source>
        <dbReference type="SAM" id="MobiDB-lite"/>
    </source>
</evidence>
<organism evidence="2 3">
    <name type="scientific">Sorghum bicolor</name>
    <name type="common">Sorghum</name>
    <name type="synonym">Sorghum vulgare</name>
    <dbReference type="NCBI Taxonomy" id="4558"/>
    <lineage>
        <taxon>Eukaryota</taxon>
        <taxon>Viridiplantae</taxon>
        <taxon>Streptophyta</taxon>
        <taxon>Embryophyta</taxon>
        <taxon>Tracheophyta</taxon>
        <taxon>Spermatophyta</taxon>
        <taxon>Magnoliopsida</taxon>
        <taxon>Liliopsida</taxon>
        <taxon>Poales</taxon>
        <taxon>Poaceae</taxon>
        <taxon>PACMAD clade</taxon>
        <taxon>Panicoideae</taxon>
        <taxon>Andropogonodae</taxon>
        <taxon>Andropogoneae</taxon>
        <taxon>Sorghinae</taxon>
        <taxon>Sorghum</taxon>
    </lineage>
</organism>
<reference evidence="2" key="1">
    <citation type="journal article" date="2019" name="BMC Genomics">
        <title>A new reference genome for Sorghum bicolor reveals high levels of sequence similarity between sweet and grain genotypes: implications for the genetics of sugar metabolism.</title>
        <authorList>
            <person name="Cooper E.A."/>
            <person name="Brenton Z.W."/>
            <person name="Flinn B.S."/>
            <person name="Jenkins J."/>
            <person name="Shu S."/>
            <person name="Flowers D."/>
            <person name="Luo F."/>
            <person name="Wang Y."/>
            <person name="Xia P."/>
            <person name="Barry K."/>
            <person name="Daum C."/>
            <person name="Lipzen A."/>
            <person name="Yoshinaga Y."/>
            <person name="Schmutz J."/>
            <person name="Saski C."/>
            <person name="Vermerris W."/>
            <person name="Kresovich S."/>
        </authorList>
    </citation>
    <scope>NUCLEOTIDE SEQUENCE</scope>
</reference>
<evidence type="ECO:0000313" key="2">
    <source>
        <dbReference type="EMBL" id="KAG0520552.1"/>
    </source>
</evidence>
<feature type="region of interest" description="Disordered" evidence="1">
    <location>
        <begin position="1"/>
        <end position="72"/>
    </location>
</feature>
<dbReference type="Gene3D" id="3.90.180.10">
    <property type="entry name" value="Medium-chain alcohol dehydrogenases, catalytic domain"/>
    <property type="match status" value="1"/>
</dbReference>
<feature type="compositionally biased region" description="Basic residues" evidence="1">
    <location>
        <begin position="17"/>
        <end position="28"/>
    </location>
</feature>
<dbReference type="Proteomes" id="UP000807115">
    <property type="component" value="Chromosome 8"/>
</dbReference>
<reference evidence="2" key="2">
    <citation type="submission" date="2020-10" db="EMBL/GenBank/DDBJ databases">
        <authorList>
            <person name="Cooper E.A."/>
            <person name="Brenton Z.W."/>
            <person name="Flinn B.S."/>
            <person name="Jenkins J."/>
            <person name="Shu S."/>
            <person name="Flowers D."/>
            <person name="Luo F."/>
            <person name="Wang Y."/>
            <person name="Xia P."/>
            <person name="Barry K."/>
            <person name="Daum C."/>
            <person name="Lipzen A."/>
            <person name="Yoshinaga Y."/>
            <person name="Schmutz J."/>
            <person name="Saski C."/>
            <person name="Vermerris W."/>
            <person name="Kresovich S."/>
        </authorList>
    </citation>
    <scope>NUCLEOTIDE SEQUENCE</scope>
</reference>
<protein>
    <submittedName>
        <fullName evidence="2">Uncharacterized protein</fullName>
    </submittedName>
</protein>
<dbReference type="EMBL" id="CM027687">
    <property type="protein sequence ID" value="KAG0520552.1"/>
    <property type="molecule type" value="Genomic_DNA"/>
</dbReference>
<dbReference type="InterPro" id="IPR011032">
    <property type="entry name" value="GroES-like_sf"/>
</dbReference>